<evidence type="ECO:0000259" key="9">
    <source>
        <dbReference type="Pfam" id="PF09240"/>
    </source>
</evidence>
<evidence type="ECO:0000256" key="6">
    <source>
        <dbReference type="ARBA" id="ARBA00023170"/>
    </source>
</evidence>
<reference evidence="10 11" key="1">
    <citation type="submission" date="2024-06" db="EMBL/GenBank/DDBJ databases">
        <authorList>
            <person name="Pan Q."/>
            <person name="Wen M."/>
            <person name="Jouanno E."/>
            <person name="Zahm M."/>
            <person name="Klopp C."/>
            <person name="Cabau C."/>
            <person name="Louis A."/>
            <person name="Berthelot C."/>
            <person name="Parey E."/>
            <person name="Roest Crollius H."/>
            <person name="Montfort J."/>
            <person name="Robinson-Rechavi M."/>
            <person name="Bouchez O."/>
            <person name="Lampietro C."/>
            <person name="Lopez Roques C."/>
            <person name="Donnadieu C."/>
            <person name="Postlethwait J."/>
            <person name="Bobe J."/>
            <person name="Verreycken H."/>
            <person name="Guiguen Y."/>
        </authorList>
    </citation>
    <scope>NUCLEOTIDE SEQUENCE [LARGE SCALE GENOMIC DNA]</scope>
    <source>
        <strain evidence="10">Up_M1</strain>
        <tissue evidence="10">Testis</tissue>
    </source>
</reference>
<sequence>MQLWNSVKLQNNTACVNGVQVDIRVRSSDMVPSIWGKHSRQFWDIFLWNFGRTAGSELRTEHTIMILKQLEYFLLQSFIFLVVHAGFNEKALPEPTDLSLTWMNEFSIKLEWSPSTDSDASCKVTYWVRTPEKEAYTNSSFIVLDVFVKDAVTITVQTKPIICGDRTISKPVSITIDNPTELVKKFQCSLYSTKDMNCTWLPANQAPLDLKLYYRYAGEHSSIAACSEYQYRTGQKTGCHLRGNLTNHNIDIQVNGTINGLSVRNTFSVIPINNVKTLASKVNIKEEGKNLLLSWEPPSDFKPSCWDYILNYSKCDESLSKILSKQSTEKIPYDRRCQYRVRVKAMYTDRCGNGGSDWSEEEIHGEDDWSLTLVAIIIPASVFVFVVLFICCVMKYKEIIFPKIPQPFFKEMLDISKEHMSLKTTVYVPVVEKVEENISLQFNPSYPINQPES</sequence>
<comment type="caution">
    <text evidence="10">The sequence shown here is derived from an EMBL/GenBank/DDBJ whole genome shotgun (WGS) entry which is preliminary data.</text>
</comment>
<keyword evidence="11" id="KW-1185">Reference proteome</keyword>
<organism evidence="10 11">
    <name type="scientific">Umbra pygmaea</name>
    <name type="common">Eastern mudminnow</name>
    <dbReference type="NCBI Taxonomy" id="75934"/>
    <lineage>
        <taxon>Eukaryota</taxon>
        <taxon>Metazoa</taxon>
        <taxon>Chordata</taxon>
        <taxon>Craniata</taxon>
        <taxon>Vertebrata</taxon>
        <taxon>Euteleostomi</taxon>
        <taxon>Actinopterygii</taxon>
        <taxon>Neopterygii</taxon>
        <taxon>Teleostei</taxon>
        <taxon>Protacanthopterygii</taxon>
        <taxon>Esociformes</taxon>
        <taxon>Umbridae</taxon>
        <taxon>Umbra</taxon>
    </lineage>
</organism>
<evidence type="ECO:0000256" key="2">
    <source>
        <dbReference type="ARBA" id="ARBA00022692"/>
    </source>
</evidence>
<dbReference type="InterPro" id="IPR013783">
    <property type="entry name" value="Ig-like_fold"/>
</dbReference>
<dbReference type="InterPro" id="IPR003961">
    <property type="entry name" value="FN3_dom"/>
</dbReference>
<evidence type="ECO:0000256" key="1">
    <source>
        <dbReference type="ARBA" id="ARBA00004479"/>
    </source>
</evidence>
<accession>A0ABD0WXA0</accession>
<keyword evidence="3" id="KW-0732">Signal</keyword>
<evidence type="ECO:0000256" key="5">
    <source>
        <dbReference type="ARBA" id="ARBA00023136"/>
    </source>
</evidence>
<name>A0ABD0WXA0_UMBPY</name>
<gene>
    <name evidence="10" type="ORF">UPYG_G00239530</name>
</gene>
<evidence type="ECO:0000313" key="11">
    <source>
        <dbReference type="Proteomes" id="UP001557470"/>
    </source>
</evidence>
<proteinExistence type="predicted"/>
<dbReference type="AlphaFoldDB" id="A0ABD0WXA0"/>
<dbReference type="SUPFAM" id="SSF49265">
    <property type="entry name" value="Fibronectin type III"/>
    <property type="match status" value="2"/>
</dbReference>
<dbReference type="CDD" id="cd00063">
    <property type="entry name" value="FN3"/>
    <property type="match status" value="1"/>
</dbReference>
<evidence type="ECO:0000256" key="7">
    <source>
        <dbReference type="ARBA" id="ARBA00023180"/>
    </source>
</evidence>
<dbReference type="Pfam" id="PF09240">
    <property type="entry name" value="IL6Ra-bind"/>
    <property type="match status" value="1"/>
</dbReference>
<keyword evidence="5 8" id="KW-0472">Membrane</keyword>
<dbReference type="EMBL" id="JAGEUA010000007">
    <property type="protein sequence ID" value="KAL0970256.1"/>
    <property type="molecule type" value="Genomic_DNA"/>
</dbReference>
<keyword evidence="7" id="KW-0325">Glycoprotein</keyword>
<dbReference type="GO" id="GO:0016020">
    <property type="term" value="C:membrane"/>
    <property type="evidence" value="ECO:0007669"/>
    <property type="project" value="UniProtKB-SubCell"/>
</dbReference>
<dbReference type="InterPro" id="IPR036116">
    <property type="entry name" value="FN3_sf"/>
</dbReference>
<comment type="subcellular location">
    <subcellularLocation>
        <location evidence="1">Membrane</location>
        <topology evidence="1">Single-pass type I membrane protein</topology>
    </subcellularLocation>
</comment>
<dbReference type="Proteomes" id="UP001557470">
    <property type="component" value="Unassembled WGS sequence"/>
</dbReference>
<dbReference type="InterPro" id="IPR015321">
    <property type="entry name" value="TypeI_recpt_CBD"/>
</dbReference>
<dbReference type="Gene3D" id="2.60.40.10">
    <property type="entry name" value="Immunoglobulins"/>
    <property type="match status" value="3"/>
</dbReference>
<keyword evidence="4 8" id="KW-1133">Transmembrane helix</keyword>
<dbReference type="PANTHER" id="PTHR23037:SF46">
    <property type="entry name" value="INTERLEUKIN 5 RECEPTOR SUBUNIT ALPHA"/>
    <property type="match status" value="1"/>
</dbReference>
<protein>
    <recommendedName>
        <fullName evidence="9">Type I cytokine receptor cytokine-binding domain-containing protein</fullName>
    </recommendedName>
</protein>
<dbReference type="PANTHER" id="PTHR23037">
    <property type="entry name" value="CYTOKINE RECEPTOR"/>
    <property type="match status" value="1"/>
</dbReference>
<evidence type="ECO:0000313" key="10">
    <source>
        <dbReference type="EMBL" id="KAL0970256.1"/>
    </source>
</evidence>
<feature type="transmembrane region" description="Helical" evidence="8">
    <location>
        <begin position="369"/>
        <end position="393"/>
    </location>
</feature>
<feature type="domain" description="Type I cytokine receptor cytokine-binding" evidence="9">
    <location>
        <begin position="186"/>
        <end position="272"/>
    </location>
</feature>
<evidence type="ECO:0000256" key="4">
    <source>
        <dbReference type="ARBA" id="ARBA00022989"/>
    </source>
</evidence>
<evidence type="ECO:0000256" key="3">
    <source>
        <dbReference type="ARBA" id="ARBA00022729"/>
    </source>
</evidence>
<keyword evidence="2 8" id="KW-0812">Transmembrane</keyword>
<evidence type="ECO:0000256" key="8">
    <source>
        <dbReference type="SAM" id="Phobius"/>
    </source>
</evidence>
<keyword evidence="6" id="KW-0675">Receptor</keyword>